<keyword evidence="12" id="KW-1185">Reference proteome</keyword>
<dbReference type="AlphaFoldDB" id="A0A0L0FFE9"/>
<comment type="similarity">
    <text evidence="1 7">Belongs to the class-I aminoacyl-tRNA synthetase family.</text>
</comment>
<keyword evidence="6 7" id="KW-0030">Aminoacyl-tRNA synthetase</keyword>
<dbReference type="SUPFAM" id="SSF47323">
    <property type="entry name" value="Anticodon-binding domain of a subclass of class I aminoacyl-tRNA synthetases"/>
    <property type="match status" value="1"/>
</dbReference>
<proteinExistence type="inferred from homology"/>
<dbReference type="STRING" id="667725.A0A0L0FFE9"/>
<feature type="domain" description="Methionyl/Valyl/Leucyl/Isoleucyl-tRNA synthetase anticodon-binding" evidence="8">
    <location>
        <begin position="163"/>
        <end position="285"/>
    </location>
</feature>
<evidence type="ECO:0000256" key="5">
    <source>
        <dbReference type="ARBA" id="ARBA00022917"/>
    </source>
</evidence>
<evidence type="ECO:0000259" key="9">
    <source>
        <dbReference type="Pfam" id="PF09334"/>
    </source>
</evidence>
<name>A0A0L0FFE9_9EUKA</name>
<reference evidence="11 12" key="1">
    <citation type="submission" date="2011-02" db="EMBL/GenBank/DDBJ databases">
        <title>The Genome Sequence of Sphaeroforma arctica JP610.</title>
        <authorList>
            <consortium name="The Broad Institute Genome Sequencing Platform"/>
            <person name="Russ C."/>
            <person name="Cuomo C."/>
            <person name="Young S.K."/>
            <person name="Zeng Q."/>
            <person name="Gargeya S."/>
            <person name="Alvarado L."/>
            <person name="Berlin A."/>
            <person name="Chapman S.B."/>
            <person name="Chen Z."/>
            <person name="Freedman E."/>
            <person name="Gellesch M."/>
            <person name="Goldberg J."/>
            <person name="Griggs A."/>
            <person name="Gujja S."/>
            <person name="Heilman E."/>
            <person name="Heiman D."/>
            <person name="Howarth C."/>
            <person name="Mehta T."/>
            <person name="Neiman D."/>
            <person name="Pearson M."/>
            <person name="Roberts A."/>
            <person name="Saif S."/>
            <person name="Shea T."/>
            <person name="Shenoy N."/>
            <person name="Sisk P."/>
            <person name="Stolte C."/>
            <person name="Sykes S."/>
            <person name="White J."/>
            <person name="Yandava C."/>
            <person name="Burger G."/>
            <person name="Gray M.W."/>
            <person name="Holland P.W.H."/>
            <person name="King N."/>
            <person name="Lang F.B.F."/>
            <person name="Roger A.J."/>
            <person name="Ruiz-Trillo I."/>
            <person name="Haas B."/>
            <person name="Nusbaum C."/>
            <person name="Birren B."/>
        </authorList>
    </citation>
    <scope>NUCLEOTIDE SEQUENCE [LARGE SCALE GENOMIC DNA]</scope>
    <source>
        <strain evidence="11 12">JP610</strain>
    </source>
</reference>
<evidence type="ECO:0008006" key="13">
    <source>
        <dbReference type="Google" id="ProtNLM"/>
    </source>
</evidence>
<dbReference type="OrthoDB" id="10249672at2759"/>
<evidence type="ECO:0000256" key="7">
    <source>
        <dbReference type="RuleBase" id="RU363039"/>
    </source>
</evidence>
<dbReference type="Pfam" id="PF24810">
    <property type="entry name" value="RBD_LARS1"/>
    <property type="match status" value="1"/>
</dbReference>
<feature type="domain" description="Leucine--tRNA ligase RagD-binding" evidence="10">
    <location>
        <begin position="309"/>
        <end position="376"/>
    </location>
</feature>
<keyword evidence="3 7" id="KW-0547">Nucleotide-binding</keyword>
<dbReference type="InterPro" id="IPR009080">
    <property type="entry name" value="tRNAsynth_Ia_anticodon-bd"/>
</dbReference>
<protein>
    <recommendedName>
        <fullName evidence="13">Leucine--tRNA ligase</fullName>
    </recommendedName>
</protein>
<organism evidence="11 12">
    <name type="scientific">Sphaeroforma arctica JP610</name>
    <dbReference type="NCBI Taxonomy" id="667725"/>
    <lineage>
        <taxon>Eukaryota</taxon>
        <taxon>Ichthyosporea</taxon>
        <taxon>Ichthyophonida</taxon>
        <taxon>Sphaeroforma</taxon>
    </lineage>
</organism>
<evidence type="ECO:0000256" key="3">
    <source>
        <dbReference type="ARBA" id="ARBA00022741"/>
    </source>
</evidence>
<evidence type="ECO:0000259" key="10">
    <source>
        <dbReference type="Pfam" id="PF24810"/>
    </source>
</evidence>
<evidence type="ECO:0000259" key="8">
    <source>
        <dbReference type="Pfam" id="PF08264"/>
    </source>
</evidence>
<evidence type="ECO:0000256" key="1">
    <source>
        <dbReference type="ARBA" id="ARBA00005594"/>
    </source>
</evidence>
<evidence type="ECO:0000256" key="2">
    <source>
        <dbReference type="ARBA" id="ARBA00022598"/>
    </source>
</evidence>
<dbReference type="RefSeq" id="XP_014148670.1">
    <property type="nucleotide sequence ID" value="XM_014293195.1"/>
</dbReference>
<dbReference type="eggNOG" id="KOG0437">
    <property type="taxonomic scope" value="Eukaryota"/>
</dbReference>
<keyword evidence="4 7" id="KW-0067">ATP-binding</keyword>
<evidence type="ECO:0000313" key="11">
    <source>
        <dbReference type="EMBL" id="KNC74768.1"/>
    </source>
</evidence>
<accession>A0A0L0FFE9</accession>
<dbReference type="InterPro" id="IPR015413">
    <property type="entry name" value="Methionyl/Leucyl_tRNA_Synth"/>
</dbReference>
<dbReference type="GO" id="GO:0006429">
    <property type="term" value="P:leucyl-tRNA aminoacylation"/>
    <property type="evidence" value="ECO:0007669"/>
    <property type="project" value="InterPro"/>
</dbReference>
<dbReference type="InterPro" id="IPR004493">
    <property type="entry name" value="Leu-tRNA-synth_Ia_arc/euk"/>
</dbReference>
<evidence type="ECO:0000256" key="4">
    <source>
        <dbReference type="ARBA" id="ARBA00022840"/>
    </source>
</evidence>
<keyword evidence="2 7" id="KW-0436">Ligase</keyword>
<dbReference type="SUPFAM" id="SSF52374">
    <property type="entry name" value="Nucleotidylyl transferase"/>
    <property type="match status" value="1"/>
</dbReference>
<evidence type="ECO:0000256" key="6">
    <source>
        <dbReference type="ARBA" id="ARBA00023146"/>
    </source>
</evidence>
<gene>
    <name evidence="11" type="ORF">SARC_12693</name>
</gene>
<dbReference type="InterPro" id="IPR014729">
    <property type="entry name" value="Rossmann-like_a/b/a_fold"/>
</dbReference>
<sequence>MTRQAWDYVYLGGTYPADCAIPEENLAKLRTEFQYWYPVDLRVSGKDLVPNHLTFFLYTHCAVWGDKQFPKAVRANGHLLLNKAKMSKSTGNFMTLADAIKEFGADMTRFALADAGDGMDDANFESTTVNAAILRMYTQLEWTQSVLKGEEATRTGPSTSFHDKVLDSAINTAINAAHKAFSGMLYRDALKVGFYDLQNARNSYIAFQSPEDEDLNVDLLKRFIEVQALLLSPFCPHYTEEIWELLGKEGSIMNAAWPVAGDVDDEAIEGCLYIEDLAASMRAKLNNTKHPKKGKATNPTKVTITYTDVYPEWQQATLDTLAQLYQEDQETYENNKEIVGILKSIDSVKPHMKKVMTFVSQTKAAVSANGAQALKPVVRFREGEVLGHYTKYLSASIGLPVEIVCESKADKAEPKKPFISYSE</sequence>
<dbReference type="InterPro" id="IPR013155">
    <property type="entry name" value="M/V/L/I-tRNA-synth_anticd-bd"/>
</dbReference>
<dbReference type="Pfam" id="PF09334">
    <property type="entry name" value="tRNA-synt_1g"/>
    <property type="match status" value="1"/>
</dbReference>
<keyword evidence="5 7" id="KW-0648">Protein biosynthesis</keyword>
<dbReference type="EMBL" id="KQ244104">
    <property type="protein sequence ID" value="KNC74768.1"/>
    <property type="molecule type" value="Genomic_DNA"/>
</dbReference>
<dbReference type="PANTHER" id="PTHR45794">
    <property type="entry name" value="LEUCYL-TRNA SYNTHETASE"/>
    <property type="match status" value="1"/>
</dbReference>
<dbReference type="GO" id="GO:0005524">
    <property type="term" value="F:ATP binding"/>
    <property type="evidence" value="ECO:0007669"/>
    <property type="project" value="UniProtKB-KW"/>
</dbReference>
<dbReference type="Proteomes" id="UP000054560">
    <property type="component" value="Unassembled WGS sequence"/>
</dbReference>
<dbReference type="Gene3D" id="3.40.50.620">
    <property type="entry name" value="HUPs"/>
    <property type="match status" value="1"/>
</dbReference>
<dbReference type="CDD" id="cd07959">
    <property type="entry name" value="Anticodon_Ia_Leu_AEc"/>
    <property type="match status" value="1"/>
</dbReference>
<dbReference type="GeneID" id="25913197"/>
<dbReference type="GO" id="GO:0004823">
    <property type="term" value="F:leucine-tRNA ligase activity"/>
    <property type="evidence" value="ECO:0007669"/>
    <property type="project" value="InterPro"/>
</dbReference>
<dbReference type="Pfam" id="PF08264">
    <property type="entry name" value="Anticodon_1"/>
    <property type="match status" value="1"/>
</dbReference>
<evidence type="ECO:0000313" key="12">
    <source>
        <dbReference type="Proteomes" id="UP000054560"/>
    </source>
</evidence>
<dbReference type="PANTHER" id="PTHR45794:SF1">
    <property type="entry name" value="LEUCINE--TRNA LIGASE, CYTOPLASMIC"/>
    <property type="match status" value="1"/>
</dbReference>
<feature type="domain" description="Methionyl/Leucyl tRNA synthetase" evidence="9">
    <location>
        <begin position="41"/>
        <end position="130"/>
    </location>
</feature>
<dbReference type="Gene3D" id="1.10.730.10">
    <property type="entry name" value="Isoleucyl-tRNA Synthetase, Domain 1"/>
    <property type="match status" value="1"/>
</dbReference>
<dbReference type="InterPro" id="IPR055416">
    <property type="entry name" value="RBD_LARS1"/>
</dbReference>